<dbReference type="EMBL" id="CP003378">
    <property type="protein sequence ID" value="AFZ70696.1"/>
    <property type="molecule type" value="Genomic_DNA"/>
</dbReference>
<dbReference type="HOGENOM" id="CLU_051127_0_0_2"/>
<feature type="transmembrane region" description="Helical" evidence="5">
    <location>
        <begin position="12"/>
        <end position="33"/>
    </location>
</feature>
<dbReference type="AlphaFoldDB" id="L0AA14"/>
<dbReference type="Proteomes" id="UP000010469">
    <property type="component" value="Chromosome"/>
</dbReference>
<evidence type="ECO:0000256" key="2">
    <source>
        <dbReference type="ARBA" id="ARBA00022692"/>
    </source>
</evidence>
<evidence type="ECO:0000256" key="4">
    <source>
        <dbReference type="ARBA" id="ARBA00023136"/>
    </source>
</evidence>
<organism evidence="7 8">
    <name type="scientific">Caldisphaera lagunensis (strain DSM 15908 / JCM 11604 / ANMR 0165 / IC-154)</name>
    <dbReference type="NCBI Taxonomy" id="1056495"/>
    <lineage>
        <taxon>Archaea</taxon>
        <taxon>Thermoproteota</taxon>
        <taxon>Thermoprotei</taxon>
        <taxon>Acidilobales</taxon>
        <taxon>Caldisphaeraceae</taxon>
        <taxon>Caldisphaera</taxon>
    </lineage>
</organism>
<dbReference type="GO" id="GO:0016020">
    <property type="term" value="C:membrane"/>
    <property type="evidence" value="ECO:0007669"/>
    <property type="project" value="UniProtKB-SubCell"/>
</dbReference>
<dbReference type="PANTHER" id="PTHR23518">
    <property type="entry name" value="C-METHYLTRANSFERASE"/>
    <property type="match status" value="1"/>
</dbReference>
<feature type="transmembrane region" description="Helical" evidence="5">
    <location>
        <begin position="368"/>
        <end position="390"/>
    </location>
</feature>
<protein>
    <submittedName>
        <fullName evidence="7">Major Facilitator Superfamily transporter</fullName>
    </submittedName>
</protein>
<dbReference type="RefSeq" id="WP_015232593.1">
    <property type="nucleotide sequence ID" value="NC_019791.1"/>
</dbReference>
<feature type="transmembrane region" description="Helical" evidence="5">
    <location>
        <begin position="98"/>
        <end position="122"/>
    </location>
</feature>
<dbReference type="KEGG" id="clg:Calag_0973"/>
<proteinExistence type="predicted"/>
<dbReference type="eggNOG" id="arCOG00131">
    <property type="taxonomic scope" value="Archaea"/>
</dbReference>
<feature type="transmembrane region" description="Helical" evidence="5">
    <location>
        <begin position="334"/>
        <end position="356"/>
    </location>
</feature>
<evidence type="ECO:0000313" key="8">
    <source>
        <dbReference type="Proteomes" id="UP000010469"/>
    </source>
</evidence>
<feature type="transmembrane region" description="Helical" evidence="5">
    <location>
        <begin position="134"/>
        <end position="154"/>
    </location>
</feature>
<evidence type="ECO:0000313" key="7">
    <source>
        <dbReference type="EMBL" id="AFZ70696.1"/>
    </source>
</evidence>
<comment type="subcellular location">
    <subcellularLocation>
        <location evidence="1">Membrane</location>
        <topology evidence="1">Multi-pass membrane protein</topology>
    </subcellularLocation>
</comment>
<dbReference type="GeneID" id="14212233"/>
<keyword evidence="4 5" id="KW-0472">Membrane</keyword>
<feature type="transmembrane region" description="Helical" evidence="5">
    <location>
        <begin position="268"/>
        <end position="288"/>
    </location>
</feature>
<feature type="transmembrane region" description="Helical" evidence="5">
    <location>
        <begin position="73"/>
        <end position="92"/>
    </location>
</feature>
<feature type="transmembrane region" description="Helical" evidence="5">
    <location>
        <begin position="309"/>
        <end position="328"/>
    </location>
</feature>
<evidence type="ECO:0000256" key="1">
    <source>
        <dbReference type="ARBA" id="ARBA00004141"/>
    </source>
</evidence>
<accession>L0AA14</accession>
<name>L0AA14_CALLD</name>
<dbReference type="SUPFAM" id="SSF103473">
    <property type="entry name" value="MFS general substrate transporter"/>
    <property type="match status" value="1"/>
</dbReference>
<evidence type="ECO:0000256" key="5">
    <source>
        <dbReference type="SAM" id="Phobius"/>
    </source>
</evidence>
<feature type="transmembrane region" description="Helical" evidence="5">
    <location>
        <begin position="396"/>
        <end position="413"/>
    </location>
</feature>
<keyword evidence="2 5" id="KW-0812">Transmembrane</keyword>
<keyword evidence="3 5" id="KW-1133">Transmembrane helix</keyword>
<evidence type="ECO:0000256" key="3">
    <source>
        <dbReference type="ARBA" id="ARBA00022989"/>
    </source>
</evidence>
<dbReference type="InterPro" id="IPR024989">
    <property type="entry name" value="MFS_assoc_dom"/>
</dbReference>
<dbReference type="InParanoid" id="L0AA14"/>
<evidence type="ECO:0000259" key="6">
    <source>
        <dbReference type="PROSITE" id="PS50850"/>
    </source>
</evidence>
<dbReference type="Pfam" id="PF12832">
    <property type="entry name" value="MFS_1_like"/>
    <property type="match status" value="1"/>
</dbReference>
<gene>
    <name evidence="7" type="ordered locus">Calag_0973</name>
</gene>
<dbReference type="GO" id="GO:0022857">
    <property type="term" value="F:transmembrane transporter activity"/>
    <property type="evidence" value="ECO:0007669"/>
    <property type="project" value="InterPro"/>
</dbReference>
<dbReference type="STRING" id="1056495.Calag_0973"/>
<dbReference type="PROSITE" id="PS50850">
    <property type="entry name" value="MFS"/>
    <property type="match status" value="2"/>
</dbReference>
<feature type="transmembrane region" description="Helical" evidence="5">
    <location>
        <begin position="39"/>
        <end position="61"/>
    </location>
</feature>
<keyword evidence="8" id="KW-1185">Reference proteome</keyword>
<dbReference type="PANTHER" id="PTHR23518:SF2">
    <property type="entry name" value="MAJOR FACILITATOR SUPERFAMILY TRANSPORTER"/>
    <property type="match status" value="1"/>
</dbReference>
<reference evidence="8" key="1">
    <citation type="submission" date="2012-03" db="EMBL/GenBank/DDBJ databases">
        <title>Complete genome of Caldisphaera lagunensis DSM 15908.</title>
        <authorList>
            <person name="Lucas S."/>
            <person name="Copeland A."/>
            <person name="Lapidus A."/>
            <person name="Glavina del Rio T."/>
            <person name="Dalin E."/>
            <person name="Tice H."/>
            <person name="Bruce D."/>
            <person name="Goodwin L."/>
            <person name="Pitluck S."/>
            <person name="Peters L."/>
            <person name="Mikhailova N."/>
            <person name="Teshima H."/>
            <person name="Kyrpides N."/>
            <person name="Mavromatis K."/>
            <person name="Ivanova N."/>
            <person name="Brettin T."/>
            <person name="Detter J.C."/>
            <person name="Han C."/>
            <person name="Larimer F."/>
            <person name="Land M."/>
            <person name="Hauser L."/>
            <person name="Markowitz V."/>
            <person name="Cheng J.-F."/>
            <person name="Hugenholtz P."/>
            <person name="Woyke T."/>
            <person name="Wu D."/>
            <person name="Spring S."/>
            <person name="Schroeder M."/>
            <person name="Brambilla E."/>
            <person name="Klenk H.-P."/>
            <person name="Eisen J.A."/>
        </authorList>
    </citation>
    <scope>NUCLEOTIDE SEQUENCE [LARGE SCALE GENOMIC DNA]</scope>
    <source>
        <strain evidence="8">DSM 15908 / JCM 11604 / IC-154</strain>
    </source>
</reference>
<dbReference type="InterPro" id="IPR020846">
    <property type="entry name" value="MFS_dom"/>
</dbReference>
<dbReference type="OrthoDB" id="9393at2157"/>
<dbReference type="InterPro" id="IPR036259">
    <property type="entry name" value="MFS_trans_sf"/>
</dbReference>
<feature type="transmembrane region" description="Helical" evidence="5">
    <location>
        <begin position="160"/>
        <end position="180"/>
    </location>
</feature>
<dbReference type="Gene3D" id="1.20.1250.20">
    <property type="entry name" value="MFS general substrate transporter like domains"/>
    <property type="match status" value="1"/>
</dbReference>
<feature type="transmembrane region" description="Helical" evidence="5">
    <location>
        <begin position="230"/>
        <end position="248"/>
    </location>
</feature>
<feature type="domain" description="Major facilitator superfamily (MFS) profile" evidence="6">
    <location>
        <begin position="1"/>
        <end position="184"/>
    </location>
</feature>
<feature type="domain" description="Major facilitator superfamily (MFS) profile" evidence="6">
    <location>
        <begin position="234"/>
        <end position="421"/>
    </location>
</feature>
<sequence length="421" mass="46843">MGIKLYKDNWMYALIPYNIAMGPLSTLITLQILRLGGNVIDVAYTISLANLTSIIGSLIWGFAADYFDRKKQILLSLSTVGLTLVAISYTKSISLIEILYSILSFLNTASSTPLSLLIMSTVRKDLWASSYAKLNYLSSVGYLIGLLGSSLLAIYFKLDFIVILMGILVLISFGLSYYFIPKPELHIERTALLHNLESFLIRLKQIPTIFIHFPSKYSFKIFSLSRLKSLVSAYVPLLYIGMFLFYIASGIFNTEYPAGLKEGGLSNSLILIIFSIGMLFQIISYYLSPRFINKLGKARTSWISLLMRGSSYFIIGLLTVIIANKISLILSGIIFYPIAAGLAFSAFYTASSIMIFEIVKSGKEGSTLGVYSTLTGIAMTLGSFVSGYMVRYMGFGFTYIIAGIILLFNVYIFKTIERLPR</sequence>